<accession>A0A2K2CUI0</accession>
<dbReference type="Gene3D" id="1.10.110.10">
    <property type="entry name" value="Plant lipid-transfer and hydrophobic proteins"/>
    <property type="match status" value="1"/>
</dbReference>
<organism evidence="2">
    <name type="scientific">Brachypodium distachyon</name>
    <name type="common">Purple false brome</name>
    <name type="synonym">Trachynia distachya</name>
    <dbReference type="NCBI Taxonomy" id="15368"/>
    <lineage>
        <taxon>Eukaryota</taxon>
        <taxon>Viridiplantae</taxon>
        <taxon>Streptophyta</taxon>
        <taxon>Embryophyta</taxon>
        <taxon>Tracheophyta</taxon>
        <taxon>Spermatophyta</taxon>
        <taxon>Magnoliopsida</taxon>
        <taxon>Liliopsida</taxon>
        <taxon>Poales</taxon>
        <taxon>Poaceae</taxon>
        <taxon>BOP clade</taxon>
        <taxon>Pooideae</taxon>
        <taxon>Stipodae</taxon>
        <taxon>Brachypodieae</taxon>
        <taxon>Brachypodium</taxon>
    </lineage>
</organism>
<dbReference type="Proteomes" id="UP000008810">
    <property type="component" value="Chromosome 3"/>
</dbReference>
<reference evidence="3" key="3">
    <citation type="submission" date="2018-08" db="UniProtKB">
        <authorList>
            <consortium name="EnsemblPlants"/>
        </authorList>
    </citation>
    <scope>IDENTIFICATION</scope>
    <source>
        <strain evidence="3">cv. Bd21</strain>
    </source>
</reference>
<reference evidence="2" key="2">
    <citation type="submission" date="2017-06" db="EMBL/GenBank/DDBJ databases">
        <title>WGS assembly of Brachypodium distachyon.</title>
        <authorList>
            <consortium name="The International Brachypodium Initiative"/>
            <person name="Lucas S."/>
            <person name="Harmon-Smith M."/>
            <person name="Lail K."/>
            <person name="Tice H."/>
            <person name="Grimwood J."/>
            <person name="Bruce D."/>
            <person name="Barry K."/>
            <person name="Shu S."/>
            <person name="Lindquist E."/>
            <person name="Wang M."/>
            <person name="Pitluck S."/>
            <person name="Vogel J.P."/>
            <person name="Garvin D.F."/>
            <person name="Mockler T.C."/>
            <person name="Schmutz J."/>
            <person name="Rokhsar D."/>
            <person name="Bevan M.W."/>
        </authorList>
    </citation>
    <scope>NUCLEOTIDE SEQUENCE</scope>
    <source>
        <strain evidence="2">Bd21</strain>
    </source>
</reference>
<dbReference type="InParanoid" id="A0A2K2CUI0"/>
<sequence>MASGKRSSSAAAAAALCLLLLLAISSSCVEASRSMRDEKEEMLQHCRRYIRAALPDPFLQPQDVCCHVVRGKNVQAICDAFTPADLAGISLPRWAAVTHVCGNALPVGANCAGMYI</sequence>
<dbReference type="OrthoDB" id="651678at2759"/>
<evidence type="ECO:0000313" key="3">
    <source>
        <dbReference type="EnsemblPlants" id="PNT65675"/>
    </source>
</evidence>
<dbReference type="AlphaFoldDB" id="A0A2K2CUI0"/>
<reference evidence="2 3" key="1">
    <citation type="journal article" date="2010" name="Nature">
        <title>Genome sequencing and analysis of the model grass Brachypodium distachyon.</title>
        <authorList>
            <consortium name="International Brachypodium Initiative"/>
        </authorList>
    </citation>
    <scope>NUCLEOTIDE SEQUENCE [LARGE SCALE GENOMIC DNA]</scope>
    <source>
        <strain evidence="2 3">Bd21</strain>
    </source>
</reference>
<evidence type="ECO:0000313" key="4">
    <source>
        <dbReference type="Proteomes" id="UP000008810"/>
    </source>
</evidence>
<proteinExistence type="predicted"/>
<name>A0A2K2CUI0_BRADI</name>
<dbReference type="PANTHER" id="PTHR33286">
    <property type="entry name" value="BIFUNCTIONAL INHIBITOR/LIPID-TRANSFER PROTEIN/SEED STORAGE 2S ALBUMIN SUPERFAMILY PROTEIN"/>
    <property type="match status" value="1"/>
</dbReference>
<dbReference type="SUPFAM" id="SSF47699">
    <property type="entry name" value="Bifunctional inhibitor/lipid-transfer protein/seed storage 2S albumin"/>
    <property type="match status" value="1"/>
</dbReference>
<dbReference type="PROSITE" id="PS51257">
    <property type="entry name" value="PROKAR_LIPOPROTEIN"/>
    <property type="match status" value="1"/>
</dbReference>
<dbReference type="PANTHER" id="PTHR33286:SF16">
    <property type="entry name" value="BIFUNCTIONAL INHIBITOR_PLANT LIPID TRANSFER PROTEIN_SEED STORAGE HELICAL DOMAIN-CONTAINING PROTEIN"/>
    <property type="match status" value="1"/>
</dbReference>
<feature type="chain" id="PRO_5036043257" description="Bifunctional inhibitor/plant lipid transfer protein/seed storage helical domain-containing protein" evidence="1">
    <location>
        <begin position="32"/>
        <end position="116"/>
    </location>
</feature>
<dbReference type="InterPro" id="IPR036312">
    <property type="entry name" value="Bifun_inhib/LTP/seed_sf"/>
</dbReference>
<feature type="signal peptide" evidence="1">
    <location>
        <begin position="1"/>
        <end position="31"/>
    </location>
</feature>
<protein>
    <recommendedName>
        <fullName evidence="5">Bifunctional inhibitor/plant lipid transfer protein/seed storage helical domain-containing protein</fullName>
    </recommendedName>
</protein>
<keyword evidence="1" id="KW-0732">Signal</keyword>
<dbReference type="EMBL" id="CM000882">
    <property type="protein sequence ID" value="PNT65675.1"/>
    <property type="molecule type" value="Genomic_DNA"/>
</dbReference>
<keyword evidence="4" id="KW-1185">Reference proteome</keyword>
<evidence type="ECO:0000313" key="2">
    <source>
        <dbReference type="EMBL" id="PNT65675.1"/>
    </source>
</evidence>
<evidence type="ECO:0000256" key="1">
    <source>
        <dbReference type="SAM" id="SignalP"/>
    </source>
</evidence>
<gene>
    <name evidence="2" type="ORF">BRADI_3g00624v3</name>
</gene>
<dbReference type="EnsemblPlants" id="PNT65675">
    <property type="protein sequence ID" value="PNT65675"/>
    <property type="gene ID" value="BRADI_3g00624v3"/>
</dbReference>
<evidence type="ECO:0008006" key="5">
    <source>
        <dbReference type="Google" id="ProtNLM"/>
    </source>
</evidence>
<dbReference type="Gramene" id="PNT65675">
    <property type="protein sequence ID" value="PNT65675"/>
    <property type="gene ID" value="BRADI_3g00624v3"/>
</dbReference>